<dbReference type="EMBL" id="SMKU01000541">
    <property type="protein sequence ID" value="TDD62102.1"/>
    <property type="molecule type" value="Genomic_DNA"/>
</dbReference>
<dbReference type="InterPro" id="IPR035906">
    <property type="entry name" value="MetI-like_sf"/>
</dbReference>
<evidence type="ECO:0000256" key="1">
    <source>
        <dbReference type="ARBA" id="ARBA00004651"/>
    </source>
</evidence>
<dbReference type="FunFam" id="1.10.3720.10:FF:000003">
    <property type="entry name" value="Aliphatic sulfonate ABC transporter permease"/>
    <property type="match status" value="1"/>
</dbReference>
<comment type="caution">
    <text evidence="10">The sequence shown here is derived from an EMBL/GenBank/DDBJ whole genome shotgun (WGS) entry which is preliminary data.</text>
</comment>
<name>A0A4R4ZY35_9ACTN</name>
<dbReference type="GO" id="GO:0005886">
    <property type="term" value="C:plasma membrane"/>
    <property type="evidence" value="ECO:0007669"/>
    <property type="project" value="UniProtKB-SubCell"/>
</dbReference>
<evidence type="ECO:0000256" key="2">
    <source>
        <dbReference type="ARBA" id="ARBA00022448"/>
    </source>
</evidence>
<reference evidence="10 11" key="1">
    <citation type="submission" date="2019-03" db="EMBL/GenBank/DDBJ databases">
        <title>Draft genome sequences of novel Actinobacteria.</title>
        <authorList>
            <person name="Sahin N."/>
            <person name="Ay H."/>
            <person name="Saygin H."/>
        </authorList>
    </citation>
    <scope>NUCLEOTIDE SEQUENCE [LARGE SCALE GENOMIC DNA]</scope>
    <source>
        <strain evidence="10 11">H3C3</strain>
    </source>
</reference>
<dbReference type="Gene3D" id="1.10.3720.10">
    <property type="entry name" value="MetI-like"/>
    <property type="match status" value="1"/>
</dbReference>
<sequence>MTLERSPAPPVRDDPAVAPEEEGAELRVPPRIGTRPRRPAASLAVRTAVPVLLVAAWWYGSASGRIPPDVLTGPGAVLGALRELAETGQLTDYLLASGRRAALGVLAGAGAGLLLGIAAGLSALGEELIDPTMQMKRAVPFLALVPLFISWFGVGESFKIVLIAVATAAPMYAYTYLGVRGVDREVVEAARGFGLRGARLAAEVIVPSALPSILMALRISLSVSLTGLIAAEQIGASEGIGYLVTLAQQYYRNDYMVLCILIYALIGLVIDLVIRGVERVAMPWRGQVAAR</sequence>
<keyword evidence="4 7" id="KW-0812">Transmembrane</keyword>
<keyword evidence="3" id="KW-1003">Cell membrane</keyword>
<gene>
    <name evidence="10" type="ORF">E1298_44900</name>
</gene>
<feature type="transmembrane region" description="Helical" evidence="7">
    <location>
        <begin position="255"/>
        <end position="274"/>
    </location>
</feature>
<evidence type="ECO:0000256" key="5">
    <source>
        <dbReference type="ARBA" id="ARBA00022989"/>
    </source>
</evidence>
<protein>
    <submittedName>
        <fullName evidence="10">ABC transporter permease</fullName>
    </submittedName>
</protein>
<keyword evidence="6 7" id="KW-0472">Membrane</keyword>
<dbReference type="PROSITE" id="PS50928">
    <property type="entry name" value="ABC_TM1"/>
    <property type="match status" value="1"/>
</dbReference>
<feature type="transmembrane region" description="Helical" evidence="7">
    <location>
        <begin position="137"/>
        <end position="154"/>
    </location>
</feature>
<keyword evidence="5 7" id="KW-1133">Transmembrane helix</keyword>
<comment type="similarity">
    <text evidence="7">Belongs to the binding-protein-dependent transport system permease family.</text>
</comment>
<evidence type="ECO:0000256" key="8">
    <source>
        <dbReference type="SAM" id="MobiDB-lite"/>
    </source>
</evidence>
<dbReference type="InterPro" id="IPR000515">
    <property type="entry name" value="MetI-like"/>
</dbReference>
<dbReference type="SUPFAM" id="SSF161098">
    <property type="entry name" value="MetI-like"/>
    <property type="match status" value="1"/>
</dbReference>
<dbReference type="RefSeq" id="WP_131903481.1">
    <property type="nucleotide sequence ID" value="NZ_SMKU01000541.1"/>
</dbReference>
<evidence type="ECO:0000256" key="3">
    <source>
        <dbReference type="ARBA" id="ARBA00022475"/>
    </source>
</evidence>
<accession>A0A4R4ZY35</accession>
<keyword evidence="11" id="KW-1185">Reference proteome</keyword>
<evidence type="ECO:0000256" key="6">
    <source>
        <dbReference type="ARBA" id="ARBA00023136"/>
    </source>
</evidence>
<evidence type="ECO:0000259" key="9">
    <source>
        <dbReference type="PROSITE" id="PS50928"/>
    </source>
</evidence>
<evidence type="ECO:0000256" key="4">
    <source>
        <dbReference type="ARBA" id="ARBA00022692"/>
    </source>
</evidence>
<feature type="domain" description="ABC transmembrane type-1" evidence="9">
    <location>
        <begin position="94"/>
        <end position="274"/>
    </location>
</feature>
<dbReference type="CDD" id="cd06261">
    <property type="entry name" value="TM_PBP2"/>
    <property type="match status" value="1"/>
</dbReference>
<keyword evidence="2 7" id="KW-0813">Transport</keyword>
<dbReference type="AlphaFoldDB" id="A0A4R4ZY35"/>
<dbReference type="OrthoDB" id="9796361at2"/>
<organism evidence="10 11">
    <name type="scientific">Actinomadura rubrisoli</name>
    <dbReference type="NCBI Taxonomy" id="2530368"/>
    <lineage>
        <taxon>Bacteria</taxon>
        <taxon>Bacillati</taxon>
        <taxon>Actinomycetota</taxon>
        <taxon>Actinomycetes</taxon>
        <taxon>Streptosporangiales</taxon>
        <taxon>Thermomonosporaceae</taxon>
        <taxon>Actinomadura</taxon>
    </lineage>
</organism>
<dbReference type="GO" id="GO:0042918">
    <property type="term" value="P:alkanesulfonate transmembrane transport"/>
    <property type="evidence" value="ECO:0007669"/>
    <property type="project" value="UniProtKB-ARBA"/>
</dbReference>
<evidence type="ECO:0000313" key="11">
    <source>
        <dbReference type="Proteomes" id="UP000294513"/>
    </source>
</evidence>
<dbReference type="Proteomes" id="UP000294513">
    <property type="component" value="Unassembled WGS sequence"/>
</dbReference>
<dbReference type="PANTHER" id="PTHR30151">
    <property type="entry name" value="ALKANE SULFONATE ABC TRANSPORTER-RELATED, MEMBRANE SUBUNIT"/>
    <property type="match status" value="1"/>
</dbReference>
<evidence type="ECO:0000256" key="7">
    <source>
        <dbReference type="RuleBase" id="RU363032"/>
    </source>
</evidence>
<dbReference type="Pfam" id="PF00528">
    <property type="entry name" value="BPD_transp_1"/>
    <property type="match status" value="1"/>
</dbReference>
<feature type="transmembrane region" description="Helical" evidence="7">
    <location>
        <begin position="160"/>
        <end position="179"/>
    </location>
</feature>
<feature type="region of interest" description="Disordered" evidence="8">
    <location>
        <begin position="1"/>
        <end position="33"/>
    </location>
</feature>
<comment type="subcellular location">
    <subcellularLocation>
        <location evidence="1 7">Cell membrane</location>
        <topology evidence="1 7">Multi-pass membrane protein</topology>
    </subcellularLocation>
</comment>
<evidence type="ECO:0000313" key="10">
    <source>
        <dbReference type="EMBL" id="TDD62102.1"/>
    </source>
</evidence>
<proteinExistence type="inferred from homology"/>
<dbReference type="PANTHER" id="PTHR30151:SF38">
    <property type="entry name" value="ALIPHATIC SULFONATES TRANSPORT PERMEASE PROTEIN SSUC-RELATED"/>
    <property type="match status" value="1"/>
</dbReference>
<feature type="transmembrane region" description="Helical" evidence="7">
    <location>
        <begin position="40"/>
        <end position="59"/>
    </location>
</feature>
<feature type="transmembrane region" description="Helical" evidence="7">
    <location>
        <begin position="101"/>
        <end position="125"/>
    </location>
</feature>